<dbReference type="InParanoid" id="M4C4M6"/>
<dbReference type="EMBL" id="ABWE02003171">
    <property type="status" value="NOT_ANNOTATED_CDS"/>
    <property type="molecule type" value="Genomic_DNA"/>
</dbReference>
<dbReference type="HOGENOM" id="CLU_2215033_0_0_1"/>
<evidence type="ECO:0000313" key="2">
    <source>
        <dbReference type="EnsemblProtists" id="HpaP814044"/>
    </source>
</evidence>
<evidence type="ECO:0000313" key="3">
    <source>
        <dbReference type="Proteomes" id="UP000011713"/>
    </source>
</evidence>
<reference evidence="2" key="2">
    <citation type="submission" date="2015-06" db="UniProtKB">
        <authorList>
            <consortium name="EnsemblProtists"/>
        </authorList>
    </citation>
    <scope>IDENTIFICATION</scope>
    <source>
        <strain evidence="2">Emoy2</strain>
    </source>
</reference>
<accession>M4C4M6</accession>
<dbReference type="Proteomes" id="UP000011713">
    <property type="component" value="Unassembled WGS sequence"/>
</dbReference>
<dbReference type="STRING" id="559515.M4C4M6"/>
<feature type="compositionally biased region" description="Low complexity" evidence="1">
    <location>
        <begin position="14"/>
        <end position="36"/>
    </location>
</feature>
<evidence type="ECO:0000256" key="1">
    <source>
        <dbReference type="SAM" id="MobiDB-lite"/>
    </source>
</evidence>
<feature type="region of interest" description="Disordered" evidence="1">
    <location>
        <begin position="1"/>
        <end position="107"/>
    </location>
</feature>
<sequence>MQQPNYPPRGYAGHGPPQQQHPAPRSAGGGHAPHPAGFGGTMPINPQQLPPSQSAGTFSGPRSFSGVQQPLAPRSDIGQRPNGLSNKLELYHPKDLKHPFAQGNTLV</sequence>
<protein>
    <submittedName>
        <fullName evidence="2">Uncharacterized protein</fullName>
    </submittedName>
</protein>
<feature type="compositionally biased region" description="Basic and acidic residues" evidence="1">
    <location>
        <begin position="89"/>
        <end position="98"/>
    </location>
</feature>
<organism evidence="2 3">
    <name type="scientific">Hyaloperonospora arabidopsidis (strain Emoy2)</name>
    <name type="common">Downy mildew agent</name>
    <name type="synonym">Peronospora arabidopsidis</name>
    <dbReference type="NCBI Taxonomy" id="559515"/>
    <lineage>
        <taxon>Eukaryota</taxon>
        <taxon>Sar</taxon>
        <taxon>Stramenopiles</taxon>
        <taxon>Oomycota</taxon>
        <taxon>Peronosporomycetes</taxon>
        <taxon>Peronosporales</taxon>
        <taxon>Peronosporaceae</taxon>
        <taxon>Hyaloperonospora</taxon>
    </lineage>
</organism>
<proteinExistence type="predicted"/>
<dbReference type="VEuPathDB" id="FungiDB:HpaG814044"/>
<dbReference type="AlphaFoldDB" id="M4C4M6"/>
<reference evidence="3" key="1">
    <citation type="journal article" date="2010" name="Science">
        <title>Signatures of adaptation to obligate biotrophy in the Hyaloperonospora arabidopsidis genome.</title>
        <authorList>
            <person name="Baxter L."/>
            <person name="Tripathy S."/>
            <person name="Ishaque N."/>
            <person name="Boot N."/>
            <person name="Cabral A."/>
            <person name="Kemen E."/>
            <person name="Thines M."/>
            <person name="Ah-Fong A."/>
            <person name="Anderson R."/>
            <person name="Badejoko W."/>
            <person name="Bittner-Eddy P."/>
            <person name="Boore J.L."/>
            <person name="Chibucos M.C."/>
            <person name="Coates M."/>
            <person name="Dehal P."/>
            <person name="Delehaunty K."/>
            <person name="Dong S."/>
            <person name="Downton P."/>
            <person name="Dumas B."/>
            <person name="Fabro G."/>
            <person name="Fronick C."/>
            <person name="Fuerstenberg S.I."/>
            <person name="Fulton L."/>
            <person name="Gaulin E."/>
            <person name="Govers F."/>
            <person name="Hughes L."/>
            <person name="Humphray S."/>
            <person name="Jiang R.H."/>
            <person name="Judelson H."/>
            <person name="Kamoun S."/>
            <person name="Kyung K."/>
            <person name="Meijer H."/>
            <person name="Minx P."/>
            <person name="Morris P."/>
            <person name="Nelson J."/>
            <person name="Phuntumart V."/>
            <person name="Qutob D."/>
            <person name="Rehmany A."/>
            <person name="Rougon-Cardoso A."/>
            <person name="Ryden P."/>
            <person name="Torto-Alalibo T."/>
            <person name="Studholme D."/>
            <person name="Wang Y."/>
            <person name="Win J."/>
            <person name="Wood J."/>
            <person name="Clifton S.W."/>
            <person name="Rogers J."/>
            <person name="Van den Ackerveken G."/>
            <person name="Jones J.D."/>
            <person name="McDowell J.M."/>
            <person name="Beynon J."/>
            <person name="Tyler B.M."/>
        </authorList>
    </citation>
    <scope>NUCLEOTIDE SEQUENCE [LARGE SCALE GENOMIC DNA]</scope>
    <source>
        <strain evidence="3">Emoy2</strain>
    </source>
</reference>
<feature type="compositionally biased region" description="Polar residues" evidence="1">
    <location>
        <begin position="44"/>
        <end position="68"/>
    </location>
</feature>
<name>M4C4M6_HYAAE</name>
<dbReference type="EnsemblProtists" id="HpaT814044">
    <property type="protein sequence ID" value="HpaP814044"/>
    <property type="gene ID" value="HpaG814044"/>
</dbReference>
<keyword evidence="3" id="KW-1185">Reference proteome</keyword>